<evidence type="ECO:0008006" key="4">
    <source>
        <dbReference type="Google" id="ProtNLM"/>
    </source>
</evidence>
<gene>
    <name evidence="2" type="ORF">ACFOGJ_19395</name>
</gene>
<dbReference type="EMBL" id="JBHRTR010000031">
    <property type="protein sequence ID" value="MFC3229421.1"/>
    <property type="molecule type" value="Genomic_DNA"/>
</dbReference>
<protein>
    <recommendedName>
        <fullName evidence="4">DUF4239 domain-containing protein</fullName>
    </recommendedName>
</protein>
<sequence length="302" mass="31157">MAEVSTSAGRQPAHLDWPAIIAGAVIATAVSFVLHTFGAALGLSVVSPFGSDGIGGTGLLIGMALWVLWVTVSSFMLGAYVTGRLRRRAYDATEHESDLRDGAHGLTVWALGVILGAFVLASGVDSASRTGAAAVSGVAEGAGTTVQAATRAIDEPGFQLALSRLLRPVQGGNGDAEQRRALQDEFGLMLEGTAGPAGTGQDAAAVGISDSDRAYMANVLQQELGLSEEQARARVSDLAESWSQLQARAEEAARTARTATVLGAFVLAAALLIAGAAAWVAAGIGGRHRDEQTVFRFIARRF</sequence>
<evidence type="ECO:0000313" key="2">
    <source>
        <dbReference type="EMBL" id="MFC3229421.1"/>
    </source>
</evidence>
<keyword evidence="3" id="KW-1185">Reference proteome</keyword>
<dbReference type="RefSeq" id="WP_379903595.1">
    <property type="nucleotide sequence ID" value="NZ_JBHRTR010000031.1"/>
</dbReference>
<accession>A0ABV7L428</accession>
<organism evidence="2 3">
    <name type="scientific">Marinibaculum pumilum</name>
    <dbReference type="NCBI Taxonomy" id="1766165"/>
    <lineage>
        <taxon>Bacteria</taxon>
        <taxon>Pseudomonadati</taxon>
        <taxon>Pseudomonadota</taxon>
        <taxon>Alphaproteobacteria</taxon>
        <taxon>Rhodospirillales</taxon>
        <taxon>Rhodospirillaceae</taxon>
        <taxon>Marinibaculum</taxon>
    </lineage>
</organism>
<evidence type="ECO:0000256" key="1">
    <source>
        <dbReference type="SAM" id="Phobius"/>
    </source>
</evidence>
<keyword evidence="1" id="KW-1133">Transmembrane helix</keyword>
<feature type="transmembrane region" description="Helical" evidence="1">
    <location>
        <begin position="102"/>
        <end position="121"/>
    </location>
</feature>
<name>A0ABV7L428_9PROT</name>
<keyword evidence="1" id="KW-0472">Membrane</keyword>
<proteinExistence type="predicted"/>
<feature type="transmembrane region" description="Helical" evidence="1">
    <location>
        <begin position="261"/>
        <end position="282"/>
    </location>
</feature>
<evidence type="ECO:0000313" key="3">
    <source>
        <dbReference type="Proteomes" id="UP001595528"/>
    </source>
</evidence>
<feature type="transmembrane region" description="Helical" evidence="1">
    <location>
        <begin position="20"/>
        <end position="46"/>
    </location>
</feature>
<feature type="transmembrane region" description="Helical" evidence="1">
    <location>
        <begin position="58"/>
        <end position="82"/>
    </location>
</feature>
<comment type="caution">
    <text evidence="2">The sequence shown here is derived from an EMBL/GenBank/DDBJ whole genome shotgun (WGS) entry which is preliminary data.</text>
</comment>
<keyword evidence="1" id="KW-0812">Transmembrane</keyword>
<reference evidence="3" key="1">
    <citation type="journal article" date="2019" name="Int. J. Syst. Evol. Microbiol.">
        <title>The Global Catalogue of Microorganisms (GCM) 10K type strain sequencing project: providing services to taxonomists for standard genome sequencing and annotation.</title>
        <authorList>
            <consortium name="The Broad Institute Genomics Platform"/>
            <consortium name="The Broad Institute Genome Sequencing Center for Infectious Disease"/>
            <person name="Wu L."/>
            <person name="Ma J."/>
        </authorList>
    </citation>
    <scope>NUCLEOTIDE SEQUENCE [LARGE SCALE GENOMIC DNA]</scope>
    <source>
        <strain evidence="3">KCTC 42964</strain>
    </source>
</reference>
<dbReference type="Proteomes" id="UP001595528">
    <property type="component" value="Unassembled WGS sequence"/>
</dbReference>